<organism evidence="6 7">
    <name type="scientific">Taxus chinensis</name>
    <name type="common">Chinese yew</name>
    <name type="synonym">Taxus wallichiana var. chinensis</name>
    <dbReference type="NCBI Taxonomy" id="29808"/>
    <lineage>
        <taxon>Eukaryota</taxon>
        <taxon>Viridiplantae</taxon>
        <taxon>Streptophyta</taxon>
        <taxon>Embryophyta</taxon>
        <taxon>Tracheophyta</taxon>
        <taxon>Spermatophyta</taxon>
        <taxon>Pinopsida</taxon>
        <taxon>Pinidae</taxon>
        <taxon>Conifers II</taxon>
        <taxon>Cupressales</taxon>
        <taxon>Taxaceae</taxon>
        <taxon>Taxus</taxon>
    </lineage>
</organism>
<feature type="non-terminal residue" evidence="6">
    <location>
        <position position="442"/>
    </location>
</feature>
<evidence type="ECO:0000313" key="7">
    <source>
        <dbReference type="Proteomes" id="UP000824469"/>
    </source>
</evidence>
<dbReference type="AlphaFoldDB" id="A0AA38GXD6"/>
<dbReference type="InterPro" id="IPR045204">
    <property type="entry name" value="DSP_laforin-like"/>
</dbReference>
<dbReference type="Gene3D" id="3.90.190.10">
    <property type="entry name" value="Protein tyrosine phosphatase superfamily"/>
    <property type="match status" value="1"/>
</dbReference>
<dbReference type="InterPro" id="IPR029021">
    <property type="entry name" value="Prot-tyrosine_phosphatase-like"/>
</dbReference>
<comment type="caution">
    <text evidence="6">The sequence shown here is derived from an EMBL/GenBank/DDBJ whole genome shotgun (WGS) entry which is preliminary data.</text>
</comment>
<dbReference type="InterPro" id="IPR036034">
    <property type="entry name" value="PDZ_sf"/>
</dbReference>
<dbReference type="GO" id="GO:0019203">
    <property type="term" value="F:carbohydrate phosphatase activity"/>
    <property type="evidence" value="ECO:0007669"/>
    <property type="project" value="InterPro"/>
</dbReference>
<dbReference type="GO" id="GO:0043036">
    <property type="term" value="C:starch grain"/>
    <property type="evidence" value="ECO:0007669"/>
    <property type="project" value="TreeGrafter"/>
</dbReference>
<keyword evidence="3" id="KW-0119">Carbohydrate metabolism</keyword>
<dbReference type="InterPro" id="IPR000340">
    <property type="entry name" value="Dual-sp_phosphatase_cat-dom"/>
</dbReference>
<name>A0AA38GXD6_TAXCH</name>
<evidence type="ECO:0000259" key="5">
    <source>
        <dbReference type="PROSITE" id="PS50106"/>
    </source>
</evidence>
<dbReference type="InterPro" id="IPR001478">
    <property type="entry name" value="PDZ"/>
</dbReference>
<dbReference type="Proteomes" id="UP000824469">
    <property type="component" value="Unassembled WGS sequence"/>
</dbReference>
<feature type="domain" description="PDZ" evidence="5">
    <location>
        <begin position="75"/>
        <end position="163"/>
    </location>
</feature>
<dbReference type="PANTHER" id="PTHR47661">
    <property type="entry name" value="PHOSPHOGLUCAN PHOSPHATASE LSF1, CHLOROPLASTIC"/>
    <property type="match status" value="1"/>
</dbReference>
<dbReference type="PANTHER" id="PTHR47661:SF2">
    <property type="entry name" value="PHOSPHOGLUCAN PHOSPHATASE LSF1, CHLOROPLASTIC"/>
    <property type="match status" value="1"/>
</dbReference>
<proteinExistence type="predicted"/>
<dbReference type="PROSITE" id="PS50054">
    <property type="entry name" value="TYR_PHOSPHATASE_DUAL"/>
    <property type="match status" value="1"/>
</dbReference>
<feature type="domain" description="Tyrosine-protein phosphatase" evidence="4">
    <location>
        <begin position="303"/>
        <end position="442"/>
    </location>
</feature>
<dbReference type="CDD" id="cd14526">
    <property type="entry name" value="DSP_laforin-like"/>
    <property type="match status" value="1"/>
</dbReference>
<keyword evidence="2" id="KW-0904">Protein phosphatase</keyword>
<dbReference type="Pfam" id="PF00782">
    <property type="entry name" value="DSPc"/>
    <property type="match status" value="1"/>
</dbReference>
<dbReference type="PROSITE" id="PS50106">
    <property type="entry name" value="PDZ"/>
    <property type="match status" value="1"/>
</dbReference>
<protein>
    <submittedName>
        <fullName evidence="6">Uncharacterized protein</fullName>
    </submittedName>
</protein>
<keyword evidence="7" id="KW-1185">Reference proteome</keyword>
<accession>A0AA38GXD6</accession>
<evidence type="ECO:0000313" key="6">
    <source>
        <dbReference type="EMBL" id="KAH9330058.1"/>
    </source>
</evidence>
<keyword evidence="1" id="KW-0378">Hydrolase</keyword>
<dbReference type="EMBL" id="JAHRHJ020000001">
    <property type="protein sequence ID" value="KAH9330058.1"/>
    <property type="molecule type" value="Genomic_DNA"/>
</dbReference>
<dbReference type="InterPro" id="IPR020422">
    <property type="entry name" value="TYR_PHOSPHATASE_DUAL_dom"/>
</dbReference>
<evidence type="ECO:0000256" key="1">
    <source>
        <dbReference type="ARBA" id="ARBA00022801"/>
    </source>
</evidence>
<evidence type="ECO:0000259" key="4">
    <source>
        <dbReference type="PROSITE" id="PS50054"/>
    </source>
</evidence>
<dbReference type="GO" id="GO:0004721">
    <property type="term" value="F:phosphoprotein phosphatase activity"/>
    <property type="evidence" value="ECO:0007669"/>
    <property type="project" value="UniProtKB-KW"/>
</dbReference>
<dbReference type="SUPFAM" id="SSF52799">
    <property type="entry name" value="(Phosphotyrosine protein) phosphatases II"/>
    <property type="match status" value="1"/>
</dbReference>
<reference evidence="6 7" key="1">
    <citation type="journal article" date="2021" name="Nat. Plants">
        <title>The Taxus genome provides insights into paclitaxel biosynthesis.</title>
        <authorList>
            <person name="Xiong X."/>
            <person name="Gou J."/>
            <person name="Liao Q."/>
            <person name="Li Y."/>
            <person name="Zhou Q."/>
            <person name="Bi G."/>
            <person name="Li C."/>
            <person name="Du R."/>
            <person name="Wang X."/>
            <person name="Sun T."/>
            <person name="Guo L."/>
            <person name="Liang H."/>
            <person name="Lu P."/>
            <person name="Wu Y."/>
            <person name="Zhang Z."/>
            <person name="Ro D.K."/>
            <person name="Shang Y."/>
            <person name="Huang S."/>
            <person name="Yan J."/>
        </authorList>
    </citation>
    <scope>NUCLEOTIDE SEQUENCE [LARGE SCALE GENOMIC DNA]</scope>
    <source>
        <strain evidence="6">Ta-2019</strain>
    </source>
</reference>
<gene>
    <name evidence="6" type="ORF">KI387_002166</name>
</gene>
<evidence type="ECO:0000256" key="3">
    <source>
        <dbReference type="ARBA" id="ARBA00023277"/>
    </source>
</evidence>
<evidence type="ECO:0000256" key="2">
    <source>
        <dbReference type="ARBA" id="ARBA00022912"/>
    </source>
</evidence>
<sequence>MVLLEFPSSVFMEATIPVGSSSPFSHKRAFSRKNFGSTQFKSGDSCSHVRRTGGVLRRLPVRRIEAMSSTLDAKSMNLNEYMISVEKPLGIRFAQTINGTVFVHAFKKGGNAEKLKMIMVGDVLKKISSMSGDGMMEVEDFNHIMKVTKEKSGSVNLVLERPVFPFPIQRFPLKNNPEATYNRGRVPIVTWDENMLTPGLQPEAGVHGHAGFVLYSSKFLKPKGWKTLANFTSNGAPVSKVEMKSSSKLMPVQPSDEIVAFFTEEESIEGVEWTYGSFPVDEYVNALNRAEGELSYNHFLGMRYTKVTEHIYVGSCIQTEADVYALSNNAGITAVLNLQCKNEQENWGIDSEAIDKAFEQNSIAVVNFPIREADSVDLRHKLPFAVGVLYRLLRKKHRVFVTCTTGLDRSPACVIAYLHWIQDVALQEALEFVTNLHSCRPD</sequence>
<dbReference type="GO" id="GO:0009507">
    <property type="term" value="C:chloroplast"/>
    <property type="evidence" value="ECO:0007669"/>
    <property type="project" value="TreeGrafter"/>
</dbReference>
<dbReference type="GO" id="GO:0005983">
    <property type="term" value="P:starch catabolic process"/>
    <property type="evidence" value="ECO:0007669"/>
    <property type="project" value="TreeGrafter"/>
</dbReference>
<dbReference type="SUPFAM" id="SSF50156">
    <property type="entry name" value="PDZ domain-like"/>
    <property type="match status" value="1"/>
</dbReference>